<evidence type="ECO:0000256" key="1">
    <source>
        <dbReference type="SAM" id="Phobius"/>
    </source>
</evidence>
<dbReference type="AlphaFoldDB" id="A0A1V0UQB6"/>
<evidence type="ECO:0000313" key="3">
    <source>
        <dbReference type="Proteomes" id="UP000192727"/>
    </source>
</evidence>
<keyword evidence="1" id="KW-0472">Membrane</keyword>
<accession>A0A1V0UQB6</accession>
<sequence>MPPYSNHSSTLPSPKTVFQKRLHEGIQGRFFSFKEMADRLVVQIALLATGACLDLIGISAYMLLLAALTGGIAIFSIFWIKRWKLDVRQFDDGITYKETAKNTSQEDISS</sequence>
<proteinExistence type="predicted"/>
<dbReference type="EMBL" id="CP020557">
    <property type="protein sequence ID" value="ARF67469.1"/>
    <property type="molecule type" value="Genomic_DNA"/>
</dbReference>
<protein>
    <submittedName>
        <fullName evidence="2">Uncharacterized protein</fullName>
    </submittedName>
</protein>
<feature type="transmembrane region" description="Helical" evidence="1">
    <location>
        <begin position="62"/>
        <end position="80"/>
    </location>
</feature>
<keyword evidence="1" id="KW-1133">Transmembrane helix</keyword>
<dbReference type="Proteomes" id="UP000192727">
    <property type="component" value="Chromosome"/>
</dbReference>
<evidence type="ECO:0000313" key="2">
    <source>
        <dbReference type="EMBL" id="ARF67469.1"/>
    </source>
</evidence>
<reference evidence="2 3" key="1">
    <citation type="submission" date="2017-03" db="EMBL/GenBank/DDBJ databases">
        <title>Paenibacillus larvae genome sequencing.</title>
        <authorList>
            <person name="Dingman D.W."/>
        </authorList>
    </citation>
    <scope>NUCLEOTIDE SEQUENCE [LARGE SCALE GENOMIC DNA]</scope>
    <source>
        <strain evidence="2 3">SAG 10367</strain>
    </source>
</reference>
<name>A0A1V0UQB6_9BACL</name>
<keyword evidence="1" id="KW-0812">Transmembrane</keyword>
<organism evidence="2 3">
    <name type="scientific">Paenibacillus larvae subsp. pulvifaciens</name>
    <dbReference type="NCBI Taxonomy" id="1477"/>
    <lineage>
        <taxon>Bacteria</taxon>
        <taxon>Bacillati</taxon>
        <taxon>Bacillota</taxon>
        <taxon>Bacilli</taxon>
        <taxon>Bacillales</taxon>
        <taxon>Paenibacillaceae</taxon>
        <taxon>Paenibacillus</taxon>
    </lineage>
</organism>
<dbReference type="RefSeq" id="WP_083039172.1">
    <property type="nucleotide sequence ID" value="NZ_CP020557.1"/>
</dbReference>
<gene>
    <name evidence="2" type="ORF">B7C51_06030</name>
</gene>